<dbReference type="OrthoDB" id="7771744at2759"/>
<dbReference type="STRING" id="48709.A0A1D2N446"/>
<organism evidence="5 6">
    <name type="scientific">Orchesella cincta</name>
    <name type="common">Springtail</name>
    <name type="synonym">Podura cincta</name>
    <dbReference type="NCBI Taxonomy" id="48709"/>
    <lineage>
        <taxon>Eukaryota</taxon>
        <taxon>Metazoa</taxon>
        <taxon>Ecdysozoa</taxon>
        <taxon>Arthropoda</taxon>
        <taxon>Hexapoda</taxon>
        <taxon>Collembola</taxon>
        <taxon>Entomobryomorpha</taxon>
        <taxon>Entomobryoidea</taxon>
        <taxon>Orchesellidae</taxon>
        <taxon>Orchesellinae</taxon>
        <taxon>Orchesella</taxon>
    </lineage>
</organism>
<feature type="domain" description="EGF-like" evidence="3">
    <location>
        <begin position="441"/>
        <end position="476"/>
    </location>
</feature>
<feature type="domain" description="EGF-like" evidence="3">
    <location>
        <begin position="266"/>
        <end position="306"/>
    </location>
</feature>
<evidence type="ECO:0000259" key="3">
    <source>
        <dbReference type="PROSITE" id="PS50026"/>
    </source>
</evidence>
<feature type="chain" id="PRO_5008905001" evidence="2">
    <location>
        <begin position="30"/>
        <end position="534"/>
    </location>
</feature>
<dbReference type="Proteomes" id="UP000094527">
    <property type="component" value="Unassembled WGS sequence"/>
</dbReference>
<dbReference type="EMBL" id="LJIJ01000236">
    <property type="protein sequence ID" value="ODN00057.1"/>
    <property type="molecule type" value="Genomic_DNA"/>
</dbReference>
<accession>A0A1D2N446</accession>
<keyword evidence="6" id="KW-1185">Reference proteome</keyword>
<evidence type="ECO:0000256" key="1">
    <source>
        <dbReference type="PROSITE-ProRule" id="PRU00076"/>
    </source>
</evidence>
<dbReference type="PROSITE" id="PS50026">
    <property type="entry name" value="EGF_3"/>
    <property type="match status" value="3"/>
</dbReference>
<reference evidence="5 6" key="1">
    <citation type="journal article" date="2016" name="Genome Biol. Evol.">
        <title>Gene Family Evolution Reflects Adaptation to Soil Environmental Stressors in the Genome of the Collembolan Orchesella cincta.</title>
        <authorList>
            <person name="Faddeeva-Vakhrusheva A."/>
            <person name="Derks M.F."/>
            <person name="Anvar S.Y."/>
            <person name="Agamennone V."/>
            <person name="Suring W."/>
            <person name="Smit S."/>
            <person name="van Straalen N.M."/>
            <person name="Roelofs D."/>
        </authorList>
    </citation>
    <scope>NUCLEOTIDE SEQUENCE [LARGE SCALE GENOMIC DNA]</scope>
    <source>
        <tissue evidence="5">Mixed pool</tissue>
    </source>
</reference>
<keyword evidence="5" id="KW-0472">Membrane</keyword>
<comment type="caution">
    <text evidence="1">Lacks conserved residue(s) required for the propagation of feature annotation.</text>
</comment>
<evidence type="ECO:0000313" key="6">
    <source>
        <dbReference type="Proteomes" id="UP000094527"/>
    </source>
</evidence>
<feature type="signal peptide" evidence="2">
    <location>
        <begin position="1"/>
        <end position="29"/>
    </location>
</feature>
<dbReference type="InterPro" id="IPR013783">
    <property type="entry name" value="Ig-like_fold"/>
</dbReference>
<evidence type="ECO:0000313" key="5">
    <source>
        <dbReference type="EMBL" id="ODN00057.1"/>
    </source>
</evidence>
<feature type="domain" description="EGF-like" evidence="3">
    <location>
        <begin position="333"/>
        <end position="373"/>
    </location>
</feature>
<keyword evidence="2" id="KW-0732">Signal</keyword>
<dbReference type="InterPro" id="IPR036179">
    <property type="entry name" value="Ig-like_dom_sf"/>
</dbReference>
<dbReference type="SMART" id="SM00409">
    <property type="entry name" value="IG"/>
    <property type="match status" value="1"/>
</dbReference>
<dbReference type="SMART" id="SM00181">
    <property type="entry name" value="EGF"/>
    <property type="match status" value="4"/>
</dbReference>
<evidence type="ECO:0000259" key="4">
    <source>
        <dbReference type="PROSITE" id="PS50835"/>
    </source>
</evidence>
<dbReference type="Gene3D" id="2.60.40.10">
    <property type="entry name" value="Immunoglobulins"/>
    <property type="match status" value="2"/>
</dbReference>
<dbReference type="InterPro" id="IPR000742">
    <property type="entry name" value="EGF"/>
</dbReference>
<comment type="caution">
    <text evidence="5">The sequence shown here is derived from an EMBL/GenBank/DDBJ whole genome shotgun (WGS) entry which is preliminary data.</text>
</comment>
<dbReference type="PROSITE" id="PS01186">
    <property type="entry name" value="EGF_2"/>
    <property type="match status" value="1"/>
</dbReference>
<feature type="disulfide bond" evidence="1">
    <location>
        <begin position="341"/>
        <end position="358"/>
    </location>
</feature>
<dbReference type="SUPFAM" id="SSF48726">
    <property type="entry name" value="Immunoglobulin"/>
    <property type="match status" value="1"/>
</dbReference>
<dbReference type="PROSITE" id="PS50835">
    <property type="entry name" value="IG_LIKE"/>
    <property type="match status" value="1"/>
</dbReference>
<dbReference type="PANTHER" id="PTHR22963:SF39">
    <property type="entry name" value="DUMPY"/>
    <property type="match status" value="1"/>
</dbReference>
<protein>
    <submittedName>
        <fullName evidence="5">EGF, latrophilin seven transmembrane domain-containing protein 1</fullName>
    </submittedName>
</protein>
<proteinExistence type="predicted"/>
<gene>
    <name evidence="5" type="ORF">Ocin01_06622</name>
</gene>
<feature type="domain" description="Ig-like" evidence="4">
    <location>
        <begin position="62"/>
        <end position="139"/>
    </location>
</feature>
<dbReference type="PANTHER" id="PTHR22963">
    <property type="entry name" value="ENDOGLIN-RELATED"/>
    <property type="match status" value="1"/>
</dbReference>
<keyword evidence="1" id="KW-1015">Disulfide bond</keyword>
<keyword evidence="1" id="KW-0245">EGF-like domain</keyword>
<keyword evidence="5" id="KW-0812">Transmembrane</keyword>
<sequence>MTSSSVLSLCLVCGTFLQLSSKVFTVAEGIPPPSASIYLLERSSDNVNTHKVVKDGSPSQQPTRFLLNDIVNTDLEIQPGKEFELECMANYPVQWSYRGHGKPEFTTNVTTDLVNSREVHKASLIIPSAIERDTGLYACGYTEFPEIYSTYHLFVPGTEIFVSQTGRTVNYYTGRQAVTIPCPVSIKDAKVALKKIYFDKSLRNVDPPFAIFDPKKGFKLNIHEIRDPDGVYVCIGSYDGRFRLREFTVRNQDRNESAVTFPDQHGINPCASFACPSRSMCRVNLNTNLPFCACRPKTGSSVTNCTRLCKTTQECPKSEKCFFSKHQQLRMCVSLCQDVNCAENAECFVDEQRGGPKCRCRRGYQGNGNYLCERIPIKSESTSYCTATKCGPHGSCQTLEGRPQCGCKVGSIGRWPDCSPSCTSDEDCSIQDKCTSKGVCEHVCKENLCAPKAECKVLQRQPQCLCPPGYTGKATEACYPSHYYYNSYRGDFETDEVATESSSNGVTEDVAVTIESQEETLNMTMPAEDASSKN</sequence>
<feature type="disulfide bond" evidence="1">
    <location>
        <begin position="275"/>
        <end position="292"/>
    </location>
</feature>
<dbReference type="InterPro" id="IPR007110">
    <property type="entry name" value="Ig-like_dom"/>
</dbReference>
<dbReference type="AlphaFoldDB" id="A0A1D2N446"/>
<dbReference type="Gene3D" id="2.10.25.10">
    <property type="entry name" value="Laminin"/>
    <property type="match status" value="1"/>
</dbReference>
<name>A0A1D2N446_ORCCI</name>
<dbReference type="InterPro" id="IPR003599">
    <property type="entry name" value="Ig_sub"/>
</dbReference>
<evidence type="ECO:0000256" key="2">
    <source>
        <dbReference type="SAM" id="SignalP"/>
    </source>
</evidence>